<evidence type="ECO:0000313" key="1">
    <source>
        <dbReference type="EMBL" id="JAH13888.1"/>
    </source>
</evidence>
<dbReference type="EMBL" id="GBXM01094689">
    <property type="protein sequence ID" value="JAH13888.1"/>
    <property type="molecule type" value="Transcribed_RNA"/>
</dbReference>
<reference evidence="1" key="2">
    <citation type="journal article" date="2015" name="Fish Shellfish Immunol.">
        <title>Early steps in the European eel (Anguilla anguilla)-Vibrio vulnificus interaction in the gills: Role of the RtxA13 toxin.</title>
        <authorList>
            <person name="Callol A."/>
            <person name="Pajuelo D."/>
            <person name="Ebbesson L."/>
            <person name="Teles M."/>
            <person name="MacKenzie S."/>
            <person name="Amaro C."/>
        </authorList>
    </citation>
    <scope>NUCLEOTIDE SEQUENCE</scope>
</reference>
<organism evidence="1">
    <name type="scientific">Anguilla anguilla</name>
    <name type="common">European freshwater eel</name>
    <name type="synonym">Muraena anguilla</name>
    <dbReference type="NCBI Taxonomy" id="7936"/>
    <lineage>
        <taxon>Eukaryota</taxon>
        <taxon>Metazoa</taxon>
        <taxon>Chordata</taxon>
        <taxon>Craniata</taxon>
        <taxon>Vertebrata</taxon>
        <taxon>Euteleostomi</taxon>
        <taxon>Actinopterygii</taxon>
        <taxon>Neopterygii</taxon>
        <taxon>Teleostei</taxon>
        <taxon>Anguilliformes</taxon>
        <taxon>Anguillidae</taxon>
        <taxon>Anguilla</taxon>
    </lineage>
</organism>
<dbReference type="AlphaFoldDB" id="A0A0E9QCR4"/>
<proteinExistence type="predicted"/>
<reference evidence="1" key="1">
    <citation type="submission" date="2014-11" db="EMBL/GenBank/DDBJ databases">
        <authorList>
            <person name="Amaro Gonzalez C."/>
        </authorList>
    </citation>
    <scope>NUCLEOTIDE SEQUENCE</scope>
</reference>
<protein>
    <submittedName>
        <fullName evidence="1">Uncharacterized protein</fullName>
    </submittedName>
</protein>
<sequence>MDFRHFRCKHSSGFFKIRIIAGVSFHSEQPVLGCLVHIEIFNKFTRLQSQIVVFIHF</sequence>
<accession>A0A0E9QCR4</accession>
<name>A0A0E9QCR4_ANGAN</name>